<protein>
    <recommendedName>
        <fullName evidence="4">NAD(P)-binding domain-containing protein</fullName>
    </recommendedName>
</protein>
<reference evidence="2" key="1">
    <citation type="submission" date="2020-06" db="EMBL/GenBank/DDBJ databases">
        <title>Draft genome sequences of strains closely related to Aspergillus parafelis and Aspergillus hiratsukae.</title>
        <authorList>
            <person name="Dos Santos R.A.C."/>
            <person name="Rivero-Menendez O."/>
            <person name="Steenwyk J.L."/>
            <person name="Mead M.E."/>
            <person name="Goldman G.H."/>
            <person name="Alastruey-Izquierdo A."/>
            <person name="Rokas A."/>
        </authorList>
    </citation>
    <scope>NUCLEOTIDE SEQUENCE</scope>
    <source>
        <strain evidence="1">CNM-CM5623</strain>
        <strain evidence="2">CNM-CM7691</strain>
    </source>
</reference>
<evidence type="ECO:0000313" key="2">
    <source>
        <dbReference type="EMBL" id="KAF7183269.1"/>
    </source>
</evidence>
<dbReference type="Proteomes" id="UP000654922">
    <property type="component" value="Unassembled WGS sequence"/>
</dbReference>
<organism evidence="2 3">
    <name type="scientific">Aspergillus felis</name>
    <dbReference type="NCBI Taxonomy" id="1287682"/>
    <lineage>
        <taxon>Eukaryota</taxon>
        <taxon>Fungi</taxon>
        <taxon>Dikarya</taxon>
        <taxon>Ascomycota</taxon>
        <taxon>Pezizomycotina</taxon>
        <taxon>Eurotiomycetes</taxon>
        <taxon>Eurotiomycetidae</taxon>
        <taxon>Eurotiales</taxon>
        <taxon>Aspergillaceae</taxon>
        <taxon>Aspergillus</taxon>
        <taxon>Aspergillus subgen. Fumigati</taxon>
    </lineage>
</organism>
<evidence type="ECO:0008006" key="4">
    <source>
        <dbReference type="Google" id="ProtNLM"/>
    </source>
</evidence>
<evidence type="ECO:0000313" key="1">
    <source>
        <dbReference type="EMBL" id="KAF7170944.1"/>
    </source>
</evidence>
<dbReference type="AlphaFoldDB" id="A0A8H6VCL9"/>
<name>A0A8H6VCL9_9EURO</name>
<accession>A0A8H6VCL9</accession>
<proteinExistence type="predicted"/>
<dbReference type="Proteomes" id="UP000641853">
    <property type="component" value="Unassembled WGS sequence"/>
</dbReference>
<sequence>MLTATVVGAREYALPFLVANHSAWIYHHFSKPICRGYGRPNRTRLLPRSTTAGAQINPVLKGTLEDKAQWLQAVACGATIFVSFAGPTLRGAKGTPITDAMKSIFPLLVANNFRRALILGTCSFKAPRDAGSLKWTALITFIKLMNQSVYDEFSGLGTFVTSQDPAELRWTLFRVPVLHDGPVSPVKATFIGAGDDGMYISRKSIASWVLSEMGEDSRWVGEAPLLCN</sequence>
<dbReference type="EMBL" id="JACBAG010001734">
    <property type="protein sequence ID" value="KAF7183269.1"/>
    <property type="molecule type" value="Genomic_DNA"/>
</dbReference>
<dbReference type="OrthoDB" id="10254221at2759"/>
<dbReference type="Gene3D" id="3.40.50.720">
    <property type="entry name" value="NAD(P)-binding Rossmann-like Domain"/>
    <property type="match status" value="1"/>
</dbReference>
<evidence type="ECO:0000313" key="3">
    <source>
        <dbReference type="Proteomes" id="UP000641853"/>
    </source>
</evidence>
<dbReference type="EMBL" id="JACBAE010001197">
    <property type="protein sequence ID" value="KAF7170944.1"/>
    <property type="molecule type" value="Genomic_DNA"/>
</dbReference>
<comment type="caution">
    <text evidence="2">The sequence shown here is derived from an EMBL/GenBank/DDBJ whole genome shotgun (WGS) entry which is preliminary data.</text>
</comment>
<gene>
    <name evidence="1" type="ORF">CNMCM5623_003391</name>
    <name evidence="2" type="ORF">CNMCM7691_003182</name>
</gene>
<keyword evidence="3" id="KW-1185">Reference proteome</keyword>